<organism evidence="3 4">
    <name type="scientific">Phytophthora cactorum</name>
    <dbReference type="NCBI Taxonomy" id="29920"/>
    <lineage>
        <taxon>Eukaryota</taxon>
        <taxon>Sar</taxon>
        <taxon>Stramenopiles</taxon>
        <taxon>Oomycota</taxon>
        <taxon>Peronosporomycetes</taxon>
        <taxon>Peronosporales</taxon>
        <taxon>Peronosporaceae</taxon>
        <taxon>Phytophthora</taxon>
    </lineage>
</organism>
<sequence>MMANGTSVCVNWAVKLSVRLQTIAGNVHVAEPVECLIIPGDSGEFLLGNDMLLKLGIDVERQLDILAVPLAADKNEDEFDDADEPTIGGSVQHEEDVRDGILQLVKEVIADGFPWEFEKELTRIALRFDLWRTRLGADPPAKATPMRIRLKHGANPYRCKAKKYPPEVHRFMDDFNSKPVELGWYMTIVRGGGHAPHYQYVKVVGAFDRQQTTRQ</sequence>
<dbReference type="EMBL" id="MJFZ01000585">
    <property type="protein sequence ID" value="RAW27162.1"/>
    <property type="molecule type" value="Genomic_DNA"/>
</dbReference>
<dbReference type="AlphaFoldDB" id="A0A329RUW4"/>
<reference evidence="3 4" key="1">
    <citation type="submission" date="2018-01" db="EMBL/GenBank/DDBJ databases">
        <title>Draft genome of the strawberry crown rot pathogen Phytophthora cactorum.</title>
        <authorList>
            <person name="Armitage A.D."/>
            <person name="Lysoe E."/>
            <person name="Nellist C.F."/>
            <person name="Harrison R.J."/>
            <person name="Brurberg M.B."/>
        </authorList>
    </citation>
    <scope>NUCLEOTIDE SEQUENCE [LARGE SCALE GENOMIC DNA]</scope>
    <source>
        <strain evidence="3 4">10300</strain>
    </source>
</reference>
<dbReference type="VEuPathDB" id="FungiDB:PC110_g16438"/>
<evidence type="ECO:0000313" key="3">
    <source>
        <dbReference type="EMBL" id="RAW27162.1"/>
    </source>
</evidence>
<dbReference type="EMBL" id="RCMG01001233">
    <property type="protein sequence ID" value="KAG2832670.1"/>
    <property type="molecule type" value="Genomic_DNA"/>
</dbReference>
<dbReference type="Proteomes" id="UP000251314">
    <property type="component" value="Unassembled WGS sequence"/>
</dbReference>
<comment type="caution">
    <text evidence="3">The sequence shown here is derived from an EMBL/GenBank/DDBJ whole genome shotgun (WGS) entry which is preliminary data.</text>
</comment>
<evidence type="ECO:0000313" key="2">
    <source>
        <dbReference type="EMBL" id="KAG2907725.1"/>
    </source>
</evidence>
<gene>
    <name evidence="3" type="ORF">PC110_g16438</name>
    <name evidence="1" type="ORF">PC113_g20706</name>
    <name evidence="2" type="ORF">PC117_g20145</name>
</gene>
<proteinExistence type="predicted"/>
<accession>A0A329RUW4</accession>
<dbReference type="OrthoDB" id="124812at2759"/>
<dbReference type="Proteomes" id="UP000736787">
    <property type="component" value="Unassembled WGS sequence"/>
</dbReference>
<dbReference type="Proteomes" id="UP000735874">
    <property type="component" value="Unassembled WGS sequence"/>
</dbReference>
<keyword evidence="4" id="KW-1185">Reference proteome</keyword>
<dbReference type="EMBL" id="RCMK01000921">
    <property type="protein sequence ID" value="KAG2907725.1"/>
    <property type="molecule type" value="Genomic_DNA"/>
</dbReference>
<protein>
    <submittedName>
        <fullName evidence="3">Uncharacterized protein</fullName>
    </submittedName>
</protein>
<name>A0A329RUW4_9STRA</name>
<reference evidence="1" key="2">
    <citation type="submission" date="2018-10" db="EMBL/GenBank/DDBJ databases">
        <title>Effector identification in a new, highly contiguous assembly of the strawberry crown rot pathogen Phytophthora cactorum.</title>
        <authorList>
            <person name="Armitage A.D."/>
            <person name="Nellist C.F."/>
            <person name="Bates H."/>
            <person name="Vickerstaff R.J."/>
            <person name="Harrison R.J."/>
        </authorList>
    </citation>
    <scope>NUCLEOTIDE SEQUENCE</scope>
    <source>
        <strain evidence="1">15-7</strain>
        <strain evidence="2">4040</strain>
    </source>
</reference>
<evidence type="ECO:0000313" key="1">
    <source>
        <dbReference type="EMBL" id="KAG2832670.1"/>
    </source>
</evidence>
<evidence type="ECO:0000313" key="4">
    <source>
        <dbReference type="Proteomes" id="UP000251314"/>
    </source>
</evidence>